<feature type="region of interest" description="Disordered" evidence="1">
    <location>
        <begin position="49"/>
        <end position="90"/>
    </location>
</feature>
<protein>
    <submittedName>
        <fullName evidence="2">Uncharacterized protein</fullName>
    </submittedName>
</protein>
<accession>A0A1J8QYF5</accession>
<name>A0A1J8QYF5_9AGAM</name>
<evidence type="ECO:0000256" key="1">
    <source>
        <dbReference type="SAM" id="MobiDB-lite"/>
    </source>
</evidence>
<dbReference type="STRING" id="180088.A0A1J8QYF5"/>
<evidence type="ECO:0000313" key="3">
    <source>
        <dbReference type="Proteomes" id="UP000183567"/>
    </source>
</evidence>
<dbReference type="Proteomes" id="UP000183567">
    <property type="component" value="Unassembled WGS sequence"/>
</dbReference>
<dbReference type="EMBL" id="LVVM01002448">
    <property type="protein sequence ID" value="OJA16676.1"/>
    <property type="molecule type" value="Genomic_DNA"/>
</dbReference>
<keyword evidence="3" id="KW-1185">Reference proteome</keyword>
<dbReference type="OrthoDB" id="2679880at2759"/>
<evidence type="ECO:0000313" key="2">
    <source>
        <dbReference type="EMBL" id="OJA16676.1"/>
    </source>
</evidence>
<comment type="caution">
    <text evidence="2">The sequence shown here is derived from an EMBL/GenBank/DDBJ whole genome shotgun (WGS) entry which is preliminary data.</text>
</comment>
<proteinExistence type="predicted"/>
<reference evidence="2 3" key="1">
    <citation type="submission" date="2016-03" db="EMBL/GenBank/DDBJ databases">
        <title>Comparative genomics of the ectomycorrhizal sister species Rhizopogon vinicolor and Rhizopogon vesiculosus (Basidiomycota: Boletales) reveals a divergence of the mating type B locus.</title>
        <authorList>
            <person name="Mujic A.B."/>
            <person name="Kuo A."/>
            <person name="Tritt A."/>
            <person name="Lipzen A."/>
            <person name="Chen C."/>
            <person name="Johnson J."/>
            <person name="Sharma A."/>
            <person name="Barry K."/>
            <person name="Grigoriev I.V."/>
            <person name="Spatafora J.W."/>
        </authorList>
    </citation>
    <scope>NUCLEOTIDE SEQUENCE [LARGE SCALE GENOMIC DNA]</scope>
    <source>
        <strain evidence="2 3">AM-OR11-056</strain>
    </source>
</reference>
<dbReference type="AlphaFoldDB" id="A0A1J8QYF5"/>
<organism evidence="2 3">
    <name type="scientific">Rhizopogon vesiculosus</name>
    <dbReference type="NCBI Taxonomy" id="180088"/>
    <lineage>
        <taxon>Eukaryota</taxon>
        <taxon>Fungi</taxon>
        <taxon>Dikarya</taxon>
        <taxon>Basidiomycota</taxon>
        <taxon>Agaricomycotina</taxon>
        <taxon>Agaricomycetes</taxon>
        <taxon>Agaricomycetidae</taxon>
        <taxon>Boletales</taxon>
        <taxon>Suillineae</taxon>
        <taxon>Rhizopogonaceae</taxon>
        <taxon>Rhizopogon</taxon>
    </lineage>
</organism>
<gene>
    <name evidence="2" type="ORF">AZE42_13210</name>
</gene>
<feature type="compositionally biased region" description="Polar residues" evidence="1">
    <location>
        <begin position="53"/>
        <end position="70"/>
    </location>
</feature>
<sequence>MLVTNQRLDKLAAARVDFKSRGMLNGTCLSTTLQASLAIQQRDSHEIEEPDANQLNESNATGSSISVTEQADNEDVEIDNGPTAADNEDVEIDNGPTVVEAHVQLAKTFQCKRARTIPELSAELSIASLPILLRRFLFEQLSPDDPRTPFDIPLAECPRFDGKIQVFNSASSTFYAPSDRSGIGGMRREHIRACPLWRNEAPRNDCVFVNTDAGVQGMAGMDIARILYWDVDHKAIV</sequence>